<evidence type="ECO:0000256" key="1">
    <source>
        <dbReference type="SAM" id="MobiDB-lite"/>
    </source>
</evidence>
<accession>A0A835LSH7</accession>
<proteinExistence type="predicted"/>
<evidence type="ECO:0000313" key="2">
    <source>
        <dbReference type="EMBL" id="KAF9606533.1"/>
    </source>
</evidence>
<comment type="caution">
    <text evidence="2">The sequence shown here is derived from an EMBL/GenBank/DDBJ whole genome shotgun (WGS) entry which is preliminary data.</text>
</comment>
<feature type="region of interest" description="Disordered" evidence="1">
    <location>
        <begin position="16"/>
        <end position="37"/>
    </location>
</feature>
<keyword evidence="3" id="KW-1185">Reference proteome</keyword>
<name>A0A835LSH7_9MAGN</name>
<protein>
    <submittedName>
        <fullName evidence="2">Uncharacterized protein</fullName>
    </submittedName>
</protein>
<reference evidence="2 3" key="1">
    <citation type="submission" date="2020-10" db="EMBL/GenBank/DDBJ databases">
        <title>The Coptis chinensis genome and diversification of protoberbering-type alkaloids.</title>
        <authorList>
            <person name="Wang B."/>
            <person name="Shu S."/>
            <person name="Song C."/>
            <person name="Liu Y."/>
        </authorList>
    </citation>
    <scope>NUCLEOTIDE SEQUENCE [LARGE SCALE GENOMIC DNA]</scope>
    <source>
        <strain evidence="2">HL-2020</strain>
        <tissue evidence="2">Leaf</tissue>
    </source>
</reference>
<dbReference type="EMBL" id="JADFTS010000005">
    <property type="protein sequence ID" value="KAF9606533.1"/>
    <property type="molecule type" value="Genomic_DNA"/>
</dbReference>
<dbReference type="AlphaFoldDB" id="A0A835LSH7"/>
<dbReference type="OrthoDB" id="10507814at2759"/>
<sequence>MDERWVERDFLQLNGVSRGGSKRDIDQEGKSEKENEKKPKLVNLSLGLPDVSLSLSLPNRMPKSADVPVALRVLNQLPFSHS</sequence>
<feature type="compositionally biased region" description="Basic and acidic residues" evidence="1">
    <location>
        <begin position="21"/>
        <end position="37"/>
    </location>
</feature>
<gene>
    <name evidence="2" type="ORF">IFM89_025996</name>
</gene>
<organism evidence="2 3">
    <name type="scientific">Coptis chinensis</name>
    <dbReference type="NCBI Taxonomy" id="261450"/>
    <lineage>
        <taxon>Eukaryota</taxon>
        <taxon>Viridiplantae</taxon>
        <taxon>Streptophyta</taxon>
        <taxon>Embryophyta</taxon>
        <taxon>Tracheophyta</taxon>
        <taxon>Spermatophyta</taxon>
        <taxon>Magnoliopsida</taxon>
        <taxon>Ranunculales</taxon>
        <taxon>Ranunculaceae</taxon>
        <taxon>Coptidoideae</taxon>
        <taxon>Coptis</taxon>
    </lineage>
</organism>
<evidence type="ECO:0000313" key="3">
    <source>
        <dbReference type="Proteomes" id="UP000631114"/>
    </source>
</evidence>
<dbReference type="Proteomes" id="UP000631114">
    <property type="component" value="Unassembled WGS sequence"/>
</dbReference>